<name>H8L3E4_FRAAD</name>
<evidence type="ECO:0000256" key="1">
    <source>
        <dbReference type="ARBA" id="ARBA00004413"/>
    </source>
</evidence>
<keyword evidence="8" id="KW-0653">Protein transport</keyword>
<comment type="subcellular location">
    <subcellularLocation>
        <location evidence="1">Cell membrane</location>
        <topology evidence="1">Peripheral membrane protein</topology>
        <orientation evidence="1">Cytoplasmic side</orientation>
    </subcellularLocation>
</comment>
<reference evidence="13" key="1">
    <citation type="submission" date="2012-02" db="EMBL/GenBank/DDBJ databases">
        <title>The complete genome of Frateuria aurantia DSM 6220.</title>
        <authorList>
            <consortium name="US DOE Joint Genome Institute (JGI-PGF)"/>
            <person name="Lucas S."/>
            <person name="Copeland A."/>
            <person name="Lapidus A."/>
            <person name="Glavina del Rio T."/>
            <person name="Dalin E."/>
            <person name="Tice H."/>
            <person name="Bruce D."/>
            <person name="Goodwin L."/>
            <person name="Pitluck S."/>
            <person name="Peters L."/>
            <person name="Ovchinnikova G."/>
            <person name="Teshima H."/>
            <person name="Kyrpides N."/>
            <person name="Mavromatis K."/>
            <person name="Ivanova N."/>
            <person name="Brettin T."/>
            <person name="Detter J.C."/>
            <person name="Han C."/>
            <person name="Larimer F."/>
            <person name="Land M."/>
            <person name="Hauser L."/>
            <person name="Markowitz V."/>
            <person name="Cheng J.-F."/>
            <person name="Hugenholtz P."/>
            <person name="Woyke T."/>
            <person name="Wu D."/>
            <person name="Brambilla E."/>
            <person name="Klenk H.-P."/>
            <person name="Eisen J.A."/>
        </authorList>
    </citation>
    <scope>NUCLEOTIDE SEQUENCE</scope>
    <source>
        <strain evidence="13">DSM 6220</strain>
    </source>
</reference>
<sequence length="148" mass="17128">MSRRSERILKLVELAQRRADLAARRLGEHQQRQRQAGTVREELANFRSLYGEQRSRPGQVMTAGALWNSHQFLGRIDDALGQQQQDLERQARQAEQLRQQWLAARQRADALKLVASQLEKADTQRQLNSEQQLADEMSSLRFGRPSHD</sequence>
<keyword evidence="4" id="KW-0813">Transport</keyword>
<dbReference type="GO" id="GO:0044781">
    <property type="term" value="P:bacterial-type flagellum organization"/>
    <property type="evidence" value="ECO:0007669"/>
    <property type="project" value="UniProtKB-KW"/>
</dbReference>
<dbReference type="GO" id="GO:0009288">
    <property type="term" value="C:bacterial-type flagellum"/>
    <property type="evidence" value="ECO:0007669"/>
    <property type="project" value="InterPro"/>
</dbReference>
<dbReference type="HOGENOM" id="CLU_1756127_0_0_6"/>
<dbReference type="Pfam" id="PF02050">
    <property type="entry name" value="FliJ"/>
    <property type="match status" value="1"/>
</dbReference>
<evidence type="ECO:0000313" key="14">
    <source>
        <dbReference type="Proteomes" id="UP000005234"/>
    </source>
</evidence>
<evidence type="ECO:0000256" key="10">
    <source>
        <dbReference type="ARBA" id="ARBA00023225"/>
    </source>
</evidence>
<dbReference type="RefSeq" id="WP_014403469.1">
    <property type="nucleotide sequence ID" value="NC_017033.1"/>
</dbReference>
<keyword evidence="7" id="KW-1005">Bacterial flagellum biogenesis</keyword>
<keyword evidence="13" id="KW-0282">Flagellum</keyword>
<keyword evidence="10" id="KW-1006">Bacterial flagellum protein export</keyword>
<keyword evidence="5" id="KW-1003">Cell membrane</keyword>
<evidence type="ECO:0000256" key="7">
    <source>
        <dbReference type="ARBA" id="ARBA00022795"/>
    </source>
</evidence>
<dbReference type="KEGG" id="fau:Fraau_2082"/>
<feature type="region of interest" description="Disordered" evidence="12">
    <location>
        <begin position="120"/>
        <end position="148"/>
    </location>
</feature>
<evidence type="ECO:0000256" key="3">
    <source>
        <dbReference type="ARBA" id="ARBA00020392"/>
    </source>
</evidence>
<protein>
    <recommendedName>
        <fullName evidence="3">Flagellar FliJ protein</fullName>
    </recommendedName>
</protein>
<dbReference type="InterPro" id="IPR052570">
    <property type="entry name" value="FliJ"/>
</dbReference>
<dbReference type="GO" id="GO:0006935">
    <property type="term" value="P:chemotaxis"/>
    <property type="evidence" value="ECO:0007669"/>
    <property type="project" value="UniProtKB-KW"/>
</dbReference>
<evidence type="ECO:0000256" key="6">
    <source>
        <dbReference type="ARBA" id="ARBA00022500"/>
    </source>
</evidence>
<evidence type="ECO:0000256" key="5">
    <source>
        <dbReference type="ARBA" id="ARBA00022475"/>
    </source>
</evidence>
<dbReference type="EMBL" id="CP003350">
    <property type="protein sequence ID" value="AFC86466.1"/>
    <property type="molecule type" value="Genomic_DNA"/>
</dbReference>
<dbReference type="InterPro" id="IPR053716">
    <property type="entry name" value="Flag_assembly_chemotaxis_eff"/>
</dbReference>
<dbReference type="Proteomes" id="UP000005234">
    <property type="component" value="Chromosome"/>
</dbReference>
<accession>H8L3E4</accession>
<keyword evidence="14" id="KW-1185">Reference proteome</keyword>
<dbReference type="NCBIfam" id="TIGR02473">
    <property type="entry name" value="flagell_FliJ"/>
    <property type="match status" value="1"/>
</dbReference>
<proteinExistence type="inferred from homology"/>
<dbReference type="Gene3D" id="1.10.287.1700">
    <property type="match status" value="1"/>
</dbReference>
<evidence type="ECO:0000256" key="11">
    <source>
        <dbReference type="SAM" id="Coils"/>
    </source>
</evidence>
<keyword evidence="11" id="KW-0175">Coiled coil</keyword>
<dbReference type="GO" id="GO:0071973">
    <property type="term" value="P:bacterial-type flagellum-dependent cell motility"/>
    <property type="evidence" value="ECO:0007669"/>
    <property type="project" value="InterPro"/>
</dbReference>
<keyword evidence="13" id="KW-0966">Cell projection</keyword>
<keyword evidence="6" id="KW-0145">Chemotaxis</keyword>
<evidence type="ECO:0000256" key="8">
    <source>
        <dbReference type="ARBA" id="ARBA00022927"/>
    </source>
</evidence>
<evidence type="ECO:0000256" key="9">
    <source>
        <dbReference type="ARBA" id="ARBA00023136"/>
    </source>
</evidence>
<keyword evidence="9" id="KW-0472">Membrane</keyword>
<feature type="coiled-coil region" evidence="11">
    <location>
        <begin position="77"/>
        <end position="107"/>
    </location>
</feature>
<evidence type="ECO:0000256" key="12">
    <source>
        <dbReference type="SAM" id="MobiDB-lite"/>
    </source>
</evidence>
<gene>
    <name evidence="13" type="ordered locus">Fraau_2082</name>
</gene>
<dbReference type="STRING" id="767434.Fraau_2082"/>
<dbReference type="GO" id="GO:0005886">
    <property type="term" value="C:plasma membrane"/>
    <property type="evidence" value="ECO:0007669"/>
    <property type="project" value="UniProtKB-SubCell"/>
</dbReference>
<evidence type="ECO:0000256" key="4">
    <source>
        <dbReference type="ARBA" id="ARBA00022448"/>
    </source>
</evidence>
<dbReference type="PANTHER" id="PTHR38786:SF1">
    <property type="entry name" value="FLAGELLAR FLIJ PROTEIN"/>
    <property type="match status" value="1"/>
</dbReference>
<dbReference type="InterPro" id="IPR012823">
    <property type="entry name" value="Flagell_FliJ"/>
</dbReference>
<evidence type="ECO:0000256" key="2">
    <source>
        <dbReference type="ARBA" id="ARBA00010004"/>
    </source>
</evidence>
<dbReference type="AlphaFoldDB" id="H8L3E4"/>
<comment type="similarity">
    <text evidence="2">Belongs to the FliJ family.</text>
</comment>
<evidence type="ECO:0000313" key="13">
    <source>
        <dbReference type="EMBL" id="AFC86466.1"/>
    </source>
</evidence>
<dbReference type="GO" id="GO:0015031">
    <property type="term" value="P:protein transport"/>
    <property type="evidence" value="ECO:0007669"/>
    <property type="project" value="UniProtKB-KW"/>
</dbReference>
<keyword evidence="13" id="KW-0969">Cilium</keyword>
<organism evidence="13 14">
    <name type="scientific">Frateuria aurantia (strain ATCC 33424 / DSM 6220 / KCTC 2777 / LMG 1558 / NBRC 3245 / NCIMB 13370)</name>
    <name type="common">Acetobacter aurantius</name>
    <dbReference type="NCBI Taxonomy" id="767434"/>
    <lineage>
        <taxon>Bacteria</taxon>
        <taxon>Pseudomonadati</taxon>
        <taxon>Pseudomonadota</taxon>
        <taxon>Gammaproteobacteria</taxon>
        <taxon>Lysobacterales</taxon>
        <taxon>Rhodanobacteraceae</taxon>
        <taxon>Frateuria</taxon>
    </lineage>
</organism>
<dbReference type="PANTHER" id="PTHR38786">
    <property type="entry name" value="FLAGELLAR FLIJ PROTEIN"/>
    <property type="match status" value="1"/>
</dbReference>